<comment type="caution">
    <text evidence="2">The sequence shown here is derived from an EMBL/GenBank/DDBJ whole genome shotgun (WGS) entry which is preliminary data.</text>
</comment>
<name>A0AAD6XFU4_9AGAR</name>
<reference evidence="2" key="1">
    <citation type="submission" date="2023-03" db="EMBL/GenBank/DDBJ databases">
        <title>Massive genome expansion in bonnet fungi (Mycena s.s.) driven by repeated elements and novel gene families across ecological guilds.</title>
        <authorList>
            <consortium name="Lawrence Berkeley National Laboratory"/>
            <person name="Harder C.B."/>
            <person name="Miyauchi S."/>
            <person name="Viragh M."/>
            <person name="Kuo A."/>
            <person name="Thoen E."/>
            <person name="Andreopoulos B."/>
            <person name="Lu D."/>
            <person name="Skrede I."/>
            <person name="Drula E."/>
            <person name="Henrissat B."/>
            <person name="Morin E."/>
            <person name="Kohler A."/>
            <person name="Barry K."/>
            <person name="LaButti K."/>
            <person name="Morin E."/>
            <person name="Salamov A."/>
            <person name="Lipzen A."/>
            <person name="Mereny Z."/>
            <person name="Hegedus B."/>
            <person name="Baldrian P."/>
            <person name="Stursova M."/>
            <person name="Weitz H."/>
            <person name="Taylor A."/>
            <person name="Grigoriev I.V."/>
            <person name="Nagy L.G."/>
            <person name="Martin F."/>
            <person name="Kauserud H."/>
        </authorList>
    </citation>
    <scope>NUCLEOTIDE SEQUENCE</scope>
    <source>
        <strain evidence="2">CBHHK200</strain>
    </source>
</reference>
<dbReference type="EMBL" id="JARJCM010000003">
    <property type="protein sequence ID" value="KAJ7046491.1"/>
    <property type="molecule type" value="Genomic_DNA"/>
</dbReference>
<protein>
    <recommendedName>
        <fullName evidence="1">F-box domain-containing protein</fullName>
    </recommendedName>
</protein>
<accession>A0AAD6XFU4</accession>
<dbReference type="InterPro" id="IPR001810">
    <property type="entry name" value="F-box_dom"/>
</dbReference>
<evidence type="ECO:0000259" key="1">
    <source>
        <dbReference type="Pfam" id="PF12937"/>
    </source>
</evidence>
<organism evidence="2 3">
    <name type="scientific">Mycena alexandri</name>
    <dbReference type="NCBI Taxonomy" id="1745969"/>
    <lineage>
        <taxon>Eukaryota</taxon>
        <taxon>Fungi</taxon>
        <taxon>Dikarya</taxon>
        <taxon>Basidiomycota</taxon>
        <taxon>Agaricomycotina</taxon>
        <taxon>Agaricomycetes</taxon>
        <taxon>Agaricomycetidae</taxon>
        <taxon>Agaricales</taxon>
        <taxon>Marasmiineae</taxon>
        <taxon>Mycenaceae</taxon>
        <taxon>Mycena</taxon>
    </lineage>
</organism>
<proteinExistence type="predicted"/>
<dbReference type="Gene3D" id="1.20.1280.50">
    <property type="match status" value="1"/>
</dbReference>
<dbReference type="SUPFAM" id="SSF52047">
    <property type="entry name" value="RNI-like"/>
    <property type="match status" value="1"/>
</dbReference>
<keyword evidence="3" id="KW-1185">Reference proteome</keyword>
<feature type="domain" description="F-box" evidence="1">
    <location>
        <begin position="81"/>
        <end position="135"/>
    </location>
</feature>
<dbReference type="Pfam" id="PF12937">
    <property type="entry name" value="F-box-like"/>
    <property type="match status" value="1"/>
</dbReference>
<dbReference type="AlphaFoldDB" id="A0AAD6XFU4"/>
<dbReference type="InterPro" id="IPR032675">
    <property type="entry name" value="LRR_dom_sf"/>
</dbReference>
<dbReference type="Proteomes" id="UP001218188">
    <property type="component" value="Unassembled WGS sequence"/>
</dbReference>
<dbReference type="Gene3D" id="3.80.10.10">
    <property type="entry name" value="Ribonuclease Inhibitor"/>
    <property type="match status" value="1"/>
</dbReference>
<sequence length="499" mass="55699">MSIRAALVEQTARTKGRTDADIRRLIAESELELASLESEIAELKLRFVECEAPLASSSLFEQRDRERITAAVLRHLVAPVRSLPVELLAEIFSLTIRDKERLYSARYKHFQDAYRVSHVCSEWQQITLCTPQLWTGTVAVTVEVGADAEGLRAWLARSDPLPVPVVLAGLWNLEAVHLPPVLEELLHVAPRWGILHLDGFLPHIFYQRLADSTLDSLEAAHLVALYSHDITRVISSLGVSPRLRKLDVNAAPSLQIPWVQLTELALAYGSASVSLDILAQCTNLVTLTLNADLLDDTGTDVTLPYLRVLKLTLSSERQTQLSPFLDFLATPALETCSISFIPESISWTQAAFTAFLLRSPNITHLRLLWCPLSSNDLIAALVHATSLTHLELTGCHRLDDAFPLALHYRVDTPPLVPLLHDFSLLYMSEALTENVIEGMLASRWRTDDELASSPIPLPVARWSHVVLTTTHTISFSQQFLDAMEELERRGLSVEIPDQY</sequence>
<evidence type="ECO:0000313" key="3">
    <source>
        <dbReference type="Proteomes" id="UP001218188"/>
    </source>
</evidence>
<gene>
    <name evidence="2" type="ORF">C8F04DRAFT_1064459</name>
</gene>
<evidence type="ECO:0000313" key="2">
    <source>
        <dbReference type="EMBL" id="KAJ7046491.1"/>
    </source>
</evidence>